<evidence type="ECO:0000256" key="1">
    <source>
        <dbReference type="SAM" id="MobiDB-lite"/>
    </source>
</evidence>
<feature type="non-terminal residue" evidence="2">
    <location>
        <position position="153"/>
    </location>
</feature>
<keyword evidence="3" id="KW-1185">Reference proteome</keyword>
<dbReference type="EMBL" id="CAUYUJ010020503">
    <property type="protein sequence ID" value="CAK0898702.1"/>
    <property type="molecule type" value="Genomic_DNA"/>
</dbReference>
<reference evidence="2" key="1">
    <citation type="submission" date="2023-10" db="EMBL/GenBank/DDBJ databases">
        <authorList>
            <person name="Chen Y."/>
            <person name="Shah S."/>
            <person name="Dougan E. K."/>
            <person name="Thang M."/>
            <person name="Chan C."/>
        </authorList>
    </citation>
    <scope>NUCLEOTIDE SEQUENCE [LARGE SCALE GENOMIC DNA]</scope>
</reference>
<comment type="caution">
    <text evidence="2">The sequence shown here is derived from an EMBL/GenBank/DDBJ whole genome shotgun (WGS) entry which is preliminary data.</text>
</comment>
<evidence type="ECO:0000313" key="2">
    <source>
        <dbReference type="EMBL" id="CAK0898702.1"/>
    </source>
</evidence>
<dbReference type="Proteomes" id="UP001189429">
    <property type="component" value="Unassembled WGS sequence"/>
</dbReference>
<feature type="region of interest" description="Disordered" evidence="1">
    <location>
        <begin position="68"/>
        <end position="110"/>
    </location>
</feature>
<gene>
    <name evidence="2" type="ORF">PCOR1329_LOCUS76440</name>
</gene>
<name>A0ABN9XKB9_9DINO</name>
<proteinExistence type="predicted"/>
<protein>
    <submittedName>
        <fullName evidence="2">Uncharacterized protein</fullName>
    </submittedName>
</protein>
<organism evidence="2 3">
    <name type="scientific">Prorocentrum cordatum</name>
    <dbReference type="NCBI Taxonomy" id="2364126"/>
    <lineage>
        <taxon>Eukaryota</taxon>
        <taxon>Sar</taxon>
        <taxon>Alveolata</taxon>
        <taxon>Dinophyceae</taxon>
        <taxon>Prorocentrales</taxon>
        <taxon>Prorocentraceae</taxon>
        <taxon>Prorocentrum</taxon>
    </lineage>
</organism>
<sequence>MEAFERYEKDFTEKHFLKKTDMTEDIEHREGMNVISDEGVLVEWGESADPDGAADLGGMTEIYMMGAAGPRKKANRSAPIPDDSGERVEVPRETEQPGGPTSRKETTGVPMDQARALHERLKRASHKKVEHDLGDAVEGDILETRQLAAAWRS</sequence>
<evidence type="ECO:0000313" key="3">
    <source>
        <dbReference type="Proteomes" id="UP001189429"/>
    </source>
</evidence>
<accession>A0ABN9XKB9</accession>
<feature type="compositionally biased region" description="Basic and acidic residues" evidence="1">
    <location>
        <begin position="84"/>
        <end position="95"/>
    </location>
</feature>